<feature type="compositionally biased region" description="Polar residues" evidence="1">
    <location>
        <begin position="14"/>
        <end position="25"/>
    </location>
</feature>
<feature type="region of interest" description="Disordered" evidence="1">
    <location>
        <begin position="1"/>
        <end position="28"/>
    </location>
</feature>
<dbReference type="AlphaFoldDB" id="A0AAV7MC13"/>
<protein>
    <submittedName>
        <fullName evidence="2">Uncharacterized protein</fullName>
    </submittedName>
</protein>
<keyword evidence="3" id="KW-1185">Reference proteome</keyword>
<dbReference type="Proteomes" id="UP001066276">
    <property type="component" value="Chromosome 10"/>
</dbReference>
<evidence type="ECO:0000313" key="2">
    <source>
        <dbReference type="EMBL" id="KAJ1101296.1"/>
    </source>
</evidence>
<accession>A0AAV7MC13</accession>
<evidence type="ECO:0000313" key="3">
    <source>
        <dbReference type="Proteomes" id="UP001066276"/>
    </source>
</evidence>
<evidence type="ECO:0000256" key="1">
    <source>
        <dbReference type="SAM" id="MobiDB-lite"/>
    </source>
</evidence>
<comment type="caution">
    <text evidence="2">The sequence shown here is derived from an EMBL/GenBank/DDBJ whole genome shotgun (WGS) entry which is preliminary data.</text>
</comment>
<name>A0AAV7MC13_PLEWA</name>
<reference evidence="2" key="1">
    <citation type="journal article" date="2022" name="bioRxiv">
        <title>Sequencing and chromosome-scale assembly of the giantPleurodeles waltlgenome.</title>
        <authorList>
            <person name="Brown T."/>
            <person name="Elewa A."/>
            <person name="Iarovenko S."/>
            <person name="Subramanian E."/>
            <person name="Araus A.J."/>
            <person name="Petzold A."/>
            <person name="Susuki M."/>
            <person name="Suzuki K.-i.T."/>
            <person name="Hayashi T."/>
            <person name="Toyoda A."/>
            <person name="Oliveira C."/>
            <person name="Osipova E."/>
            <person name="Leigh N.D."/>
            <person name="Simon A."/>
            <person name="Yun M.H."/>
        </authorList>
    </citation>
    <scope>NUCLEOTIDE SEQUENCE</scope>
    <source>
        <strain evidence="2">20211129_DDA</strain>
        <tissue evidence="2">Liver</tissue>
    </source>
</reference>
<sequence>MGTGSRAARDPAPTLNTAFPQSMGQRPQGYDAELKMAVDVPRQILEAKTQEAYCITRQLLRENKLSLCITAM</sequence>
<dbReference type="EMBL" id="JANPWB010000014">
    <property type="protein sequence ID" value="KAJ1101296.1"/>
    <property type="molecule type" value="Genomic_DNA"/>
</dbReference>
<organism evidence="2 3">
    <name type="scientific">Pleurodeles waltl</name>
    <name type="common">Iberian ribbed newt</name>
    <dbReference type="NCBI Taxonomy" id="8319"/>
    <lineage>
        <taxon>Eukaryota</taxon>
        <taxon>Metazoa</taxon>
        <taxon>Chordata</taxon>
        <taxon>Craniata</taxon>
        <taxon>Vertebrata</taxon>
        <taxon>Euteleostomi</taxon>
        <taxon>Amphibia</taxon>
        <taxon>Batrachia</taxon>
        <taxon>Caudata</taxon>
        <taxon>Salamandroidea</taxon>
        <taxon>Salamandridae</taxon>
        <taxon>Pleurodelinae</taxon>
        <taxon>Pleurodeles</taxon>
    </lineage>
</organism>
<proteinExistence type="predicted"/>
<gene>
    <name evidence="2" type="ORF">NDU88_006367</name>
</gene>